<evidence type="ECO:0000313" key="3">
    <source>
        <dbReference type="Proteomes" id="UP000240608"/>
    </source>
</evidence>
<dbReference type="SUPFAM" id="SSF69318">
    <property type="entry name" value="Integrin alpha N-terminal domain"/>
    <property type="match status" value="1"/>
</dbReference>
<dbReference type="EMBL" id="PYVU01000114">
    <property type="protein sequence ID" value="PTB95147.1"/>
    <property type="molecule type" value="Genomic_DNA"/>
</dbReference>
<evidence type="ECO:0000313" key="2">
    <source>
        <dbReference type="EMBL" id="PTB95147.1"/>
    </source>
</evidence>
<proteinExistence type="predicted"/>
<dbReference type="InterPro" id="IPR028994">
    <property type="entry name" value="Integrin_alpha_N"/>
</dbReference>
<dbReference type="PANTHER" id="PTHR46580">
    <property type="entry name" value="SENSOR KINASE-RELATED"/>
    <property type="match status" value="1"/>
</dbReference>
<dbReference type="Gene3D" id="2.130.10.130">
    <property type="entry name" value="Integrin alpha, N-terminal"/>
    <property type="match status" value="1"/>
</dbReference>
<accession>A0A2T4DMY2</accession>
<organism evidence="2 3">
    <name type="scientific">Marivirga lumbricoides</name>
    <dbReference type="NCBI Taxonomy" id="1046115"/>
    <lineage>
        <taxon>Bacteria</taxon>
        <taxon>Pseudomonadati</taxon>
        <taxon>Bacteroidota</taxon>
        <taxon>Cytophagia</taxon>
        <taxon>Cytophagales</taxon>
        <taxon>Marivirgaceae</taxon>
        <taxon>Marivirga</taxon>
    </lineage>
</organism>
<evidence type="ECO:0008006" key="4">
    <source>
        <dbReference type="Google" id="ProtNLM"/>
    </source>
</evidence>
<dbReference type="AlphaFoldDB" id="A0A2T4DMY2"/>
<comment type="caution">
    <text evidence="2">The sequence shown here is derived from an EMBL/GenBank/DDBJ whole genome shotgun (WGS) entry which is preliminary data.</text>
</comment>
<dbReference type="PROSITE" id="PS51257">
    <property type="entry name" value="PROKAR_LIPOPROTEIN"/>
    <property type="match status" value="1"/>
</dbReference>
<name>A0A2T4DMY2_9BACT</name>
<evidence type="ECO:0000256" key="1">
    <source>
        <dbReference type="ARBA" id="ARBA00022729"/>
    </source>
</evidence>
<dbReference type="Gene3D" id="2.40.128.340">
    <property type="match status" value="1"/>
</dbReference>
<protein>
    <recommendedName>
        <fullName evidence="4">VCBS repeat-containing protein</fullName>
    </recommendedName>
</protein>
<sequence length="387" mass="42081">MIDQKINFSLLSILFISLFSFSSCDDLEETSSLPNQSLLNNNLVVHSIDDEISYFNNSFGYNTGGWTASKNPRMSADVNGDGKADLIGFGDAGVYVSLSNGTSSTYRENWVNWTPPTFTVNGGWEVSKHPRAVADVNGDGKADLIGFGNEGVFVALSTGSEFTYREAWYTSSQNTFCVEGGWDVSKHPREVADVNGDGKADIIGFGNDEVVVALSTGTGFSYRQPWYTSSQSTFCFNGGWEVSKHPRTIADVNGDGKADIVGFGNDEVFVALSTGTGFSYRQPWYTSSQSTFCFNGSWEVSKHPRTVADVNGDGNADIVGFGNEGVFVAYSNGSSFQYRQLWSNNFGYNDGWDVILQPRVTADVNGDGKSDIIGFDLDGVYVTFSNL</sequence>
<reference evidence="2 3" key="1">
    <citation type="submission" date="2018-03" db="EMBL/GenBank/DDBJ databases">
        <title>Cross-interface Injection: A General Nanoliter Liquid Handling Method Applied to Single Cells Genome Amplification Automated Nanoliter Liquid Handling Applied to Single Cell Multiple Displacement Amplification.</title>
        <authorList>
            <person name="Yun J."/>
            <person name="Xu P."/>
            <person name="Xu J."/>
            <person name="Dai X."/>
            <person name="Wang Y."/>
            <person name="Zheng X."/>
            <person name="Cao C."/>
            <person name="Yi Q."/>
            <person name="Zhu Y."/>
            <person name="Wang L."/>
            <person name="Dong Z."/>
            <person name="Huang Y."/>
            <person name="Huang L."/>
            <person name="Du W."/>
        </authorList>
    </citation>
    <scope>NUCLEOTIDE SEQUENCE [LARGE SCALE GENOMIC DNA]</scope>
    <source>
        <strain evidence="2 3">Z-D1-2</strain>
    </source>
</reference>
<dbReference type="Pfam" id="PF13517">
    <property type="entry name" value="FG-GAP_3"/>
    <property type="match status" value="1"/>
</dbReference>
<dbReference type="Proteomes" id="UP000240608">
    <property type="component" value="Unassembled WGS sequence"/>
</dbReference>
<dbReference type="InterPro" id="IPR013517">
    <property type="entry name" value="FG-GAP"/>
</dbReference>
<gene>
    <name evidence="2" type="ORF">C9994_11555</name>
</gene>
<keyword evidence="1" id="KW-0732">Signal</keyword>